<comment type="subcellular location">
    <subcellularLocation>
        <location evidence="1">Cytoplasm</location>
        <location evidence="1">Cytoskeleton</location>
        <location evidence="1">Spindle</location>
    </subcellularLocation>
    <subcellularLocation>
        <location evidence="2">Midbody</location>
    </subcellularLocation>
</comment>
<dbReference type="PANTHER" id="PTHR24200:SF6">
    <property type="entry name" value="COILED-COIL DOMAIN-CONTAINING PROTEIN 69"/>
    <property type="match status" value="1"/>
</dbReference>
<dbReference type="AlphaFoldDB" id="A0AAD9E4V4"/>
<keyword evidence="11" id="KW-1185">Reference proteome</keyword>
<evidence type="ECO:0000256" key="9">
    <source>
        <dbReference type="SAM" id="Coils"/>
    </source>
</evidence>
<keyword evidence="4" id="KW-0519">Myristate</keyword>
<evidence type="ECO:0000256" key="5">
    <source>
        <dbReference type="ARBA" id="ARBA00023054"/>
    </source>
</evidence>
<feature type="coiled-coil region" evidence="9">
    <location>
        <begin position="20"/>
        <end position="88"/>
    </location>
</feature>
<proteinExistence type="inferred from homology"/>
<evidence type="ECO:0000256" key="2">
    <source>
        <dbReference type="ARBA" id="ARBA00004214"/>
    </source>
</evidence>
<evidence type="ECO:0000313" key="10">
    <source>
        <dbReference type="EMBL" id="KAK1804468.1"/>
    </source>
</evidence>
<name>A0AAD9E4V4_9TELE</name>
<keyword evidence="3" id="KW-0963">Cytoplasm</keyword>
<dbReference type="EMBL" id="JAROKS010000004">
    <property type="protein sequence ID" value="KAK1804468.1"/>
    <property type="molecule type" value="Genomic_DNA"/>
</dbReference>
<evidence type="ECO:0000256" key="4">
    <source>
        <dbReference type="ARBA" id="ARBA00022707"/>
    </source>
</evidence>
<keyword evidence="7" id="KW-0449">Lipoprotein</keyword>
<keyword evidence="5 9" id="KW-0175">Coiled coil</keyword>
<protein>
    <submittedName>
        <fullName evidence="10">Uncharacterized protein</fullName>
    </submittedName>
</protein>
<comment type="similarity">
    <text evidence="8">Belongs to the CCDC69 family.</text>
</comment>
<evidence type="ECO:0000256" key="3">
    <source>
        <dbReference type="ARBA" id="ARBA00022490"/>
    </source>
</evidence>
<accession>A0AAD9E4V4</accession>
<gene>
    <name evidence="10" type="ORF">P4O66_020476</name>
</gene>
<dbReference type="PANTHER" id="PTHR24200">
    <property type="entry name" value="TOUCAN, ISOFORM A"/>
    <property type="match status" value="1"/>
</dbReference>
<evidence type="ECO:0000313" key="11">
    <source>
        <dbReference type="Proteomes" id="UP001239994"/>
    </source>
</evidence>
<comment type="caution">
    <text evidence="10">The sequence shown here is derived from an EMBL/GenBank/DDBJ whole genome shotgun (WGS) entry which is preliminary data.</text>
</comment>
<dbReference type="GO" id="GO:0005634">
    <property type="term" value="C:nucleus"/>
    <property type="evidence" value="ECO:0007669"/>
    <property type="project" value="TreeGrafter"/>
</dbReference>
<dbReference type="Proteomes" id="UP001239994">
    <property type="component" value="Unassembled WGS sequence"/>
</dbReference>
<evidence type="ECO:0000256" key="7">
    <source>
        <dbReference type="ARBA" id="ARBA00023288"/>
    </source>
</evidence>
<evidence type="ECO:0000256" key="8">
    <source>
        <dbReference type="ARBA" id="ARBA00038407"/>
    </source>
</evidence>
<organism evidence="10 11">
    <name type="scientific">Electrophorus voltai</name>
    <dbReference type="NCBI Taxonomy" id="2609070"/>
    <lineage>
        <taxon>Eukaryota</taxon>
        <taxon>Metazoa</taxon>
        <taxon>Chordata</taxon>
        <taxon>Craniata</taxon>
        <taxon>Vertebrata</taxon>
        <taxon>Euteleostomi</taxon>
        <taxon>Actinopterygii</taxon>
        <taxon>Neopterygii</taxon>
        <taxon>Teleostei</taxon>
        <taxon>Ostariophysi</taxon>
        <taxon>Gymnotiformes</taxon>
        <taxon>Gymnotoidei</taxon>
        <taxon>Gymnotidae</taxon>
        <taxon>Electrophorus</taxon>
    </lineage>
</organism>
<dbReference type="GO" id="GO:0008017">
    <property type="term" value="F:microtubule binding"/>
    <property type="evidence" value="ECO:0007669"/>
    <property type="project" value="TreeGrafter"/>
</dbReference>
<sequence>THGSPGAFWEQEQESLLFVIEMKKERLQKQGDKLRQMEALIEKNFALEAQVKQVLCQNEDLRVQIDNYQALVRQLSKEQSELQEAFKKQSLQGQKMTQEKEELLFKLSMMKTPVAAGVNKE</sequence>
<dbReference type="GO" id="GO:0030496">
    <property type="term" value="C:midbody"/>
    <property type="evidence" value="ECO:0007669"/>
    <property type="project" value="UniProtKB-SubCell"/>
</dbReference>
<keyword evidence="6" id="KW-0206">Cytoskeleton</keyword>
<dbReference type="GO" id="GO:0005737">
    <property type="term" value="C:cytoplasm"/>
    <property type="evidence" value="ECO:0007669"/>
    <property type="project" value="TreeGrafter"/>
</dbReference>
<evidence type="ECO:0000256" key="6">
    <source>
        <dbReference type="ARBA" id="ARBA00023212"/>
    </source>
</evidence>
<evidence type="ECO:0000256" key="1">
    <source>
        <dbReference type="ARBA" id="ARBA00004186"/>
    </source>
</evidence>
<reference evidence="10" key="1">
    <citation type="submission" date="2023-03" db="EMBL/GenBank/DDBJ databases">
        <title>Electrophorus voltai genome.</title>
        <authorList>
            <person name="Bian C."/>
        </authorList>
    </citation>
    <scope>NUCLEOTIDE SEQUENCE</scope>
    <source>
        <strain evidence="10">CB-2022</strain>
        <tissue evidence="10">Muscle</tissue>
    </source>
</reference>
<dbReference type="GO" id="GO:0005819">
    <property type="term" value="C:spindle"/>
    <property type="evidence" value="ECO:0007669"/>
    <property type="project" value="UniProtKB-SubCell"/>
</dbReference>
<dbReference type="InterPro" id="IPR051293">
    <property type="entry name" value="MTUS1/CCDC69"/>
</dbReference>
<feature type="non-terminal residue" evidence="10">
    <location>
        <position position="1"/>
    </location>
</feature>